<evidence type="ECO:0000313" key="2">
    <source>
        <dbReference type="Proteomes" id="UP001239462"/>
    </source>
</evidence>
<dbReference type="InterPro" id="IPR025562">
    <property type="entry name" value="Tae4"/>
</dbReference>
<reference evidence="1 2" key="1">
    <citation type="submission" date="2023-06" db="EMBL/GenBank/DDBJ databases">
        <title>Roseiconus lacunae JC819 isolated from Gulf of Mannar region, Tamil Nadu.</title>
        <authorList>
            <person name="Pk S."/>
            <person name="Ch S."/>
            <person name="Ch V.R."/>
        </authorList>
    </citation>
    <scope>NUCLEOTIDE SEQUENCE [LARGE SCALE GENOMIC DNA]</scope>
    <source>
        <strain evidence="1 2">JC819</strain>
    </source>
</reference>
<protein>
    <submittedName>
        <fullName evidence="1">Type VI secretion system amidase effector protein Tae4</fullName>
    </submittedName>
</protein>
<keyword evidence="2" id="KW-1185">Reference proteome</keyword>
<evidence type="ECO:0000313" key="1">
    <source>
        <dbReference type="EMBL" id="MDM4018234.1"/>
    </source>
</evidence>
<dbReference type="Gene3D" id="3.90.1720.80">
    <property type="match status" value="1"/>
</dbReference>
<name>A0ABT7PP07_9BACT</name>
<dbReference type="Gene3D" id="4.10.280.80">
    <property type="match status" value="1"/>
</dbReference>
<dbReference type="EMBL" id="JASZZN010000020">
    <property type="protein sequence ID" value="MDM4018234.1"/>
    <property type="molecule type" value="Genomic_DNA"/>
</dbReference>
<comment type="caution">
    <text evidence="1">The sequence shown here is derived from an EMBL/GenBank/DDBJ whole genome shotgun (WGS) entry which is preliminary data.</text>
</comment>
<sequence length="174" mass="20092">MTKRLGQKGATFRDVLNAFHAMPNRPCTNSSFSNQCAIRVSHALMDCDVDLSGLNATRCWNDTSKYIGKHIIRAEEFGNALKRKSLPGLGKLQTVEAGEYQTELNGKRGIVFFKDYWQRSGETIANRSGDHIDLWNQNRTTGYWFSWSRNFWESLSSDVSDRNKSREIWFWPFP</sequence>
<proteinExistence type="predicted"/>
<gene>
    <name evidence="1" type="ORF">QTN89_22480</name>
</gene>
<dbReference type="Pfam" id="PF14113">
    <property type="entry name" value="Tae4"/>
    <property type="match status" value="1"/>
</dbReference>
<organism evidence="1 2">
    <name type="scientific">Roseiconus lacunae</name>
    <dbReference type="NCBI Taxonomy" id="2605694"/>
    <lineage>
        <taxon>Bacteria</taxon>
        <taxon>Pseudomonadati</taxon>
        <taxon>Planctomycetota</taxon>
        <taxon>Planctomycetia</taxon>
        <taxon>Pirellulales</taxon>
        <taxon>Pirellulaceae</taxon>
        <taxon>Roseiconus</taxon>
    </lineage>
</organism>
<dbReference type="RefSeq" id="WP_289165963.1">
    <property type="nucleotide sequence ID" value="NZ_JASZZN010000020.1"/>
</dbReference>
<accession>A0ABT7PP07</accession>
<dbReference type="Proteomes" id="UP001239462">
    <property type="component" value="Unassembled WGS sequence"/>
</dbReference>